<feature type="region of interest" description="Disordered" evidence="1">
    <location>
        <begin position="75"/>
        <end position="100"/>
    </location>
</feature>
<dbReference type="InterPro" id="IPR018212">
    <property type="entry name" value="Na/solute_symporter_CS"/>
</dbReference>
<gene>
    <name evidence="3" type="ORF">DDR33_17110</name>
</gene>
<dbReference type="RefSeq" id="WP_109417018.1">
    <property type="nucleotide sequence ID" value="NZ_QEAS01000014.1"/>
</dbReference>
<accession>A0A2U2PDJ7</accession>
<proteinExistence type="predicted"/>
<organism evidence="3 4">
    <name type="scientific">Pararcticibacter amylolyticus</name>
    <dbReference type="NCBI Taxonomy" id="2173175"/>
    <lineage>
        <taxon>Bacteria</taxon>
        <taxon>Pseudomonadati</taxon>
        <taxon>Bacteroidota</taxon>
        <taxon>Sphingobacteriia</taxon>
        <taxon>Sphingobacteriales</taxon>
        <taxon>Sphingobacteriaceae</taxon>
        <taxon>Pararcticibacter</taxon>
    </lineage>
</organism>
<dbReference type="InterPro" id="IPR027367">
    <property type="entry name" value="Gly-zipper_YMGG"/>
</dbReference>
<evidence type="ECO:0000313" key="3">
    <source>
        <dbReference type="EMBL" id="PWG79475.1"/>
    </source>
</evidence>
<dbReference type="PROSITE" id="PS00457">
    <property type="entry name" value="NA_SOLUT_SYMP_2"/>
    <property type="match status" value="1"/>
</dbReference>
<sequence>MKTFVTMFAFVAIFAACNNKAKVENTQAYRDSIKKAVQDSIRLDSFQRAEAQAKEKARIDSIASAKAARQAAASRSYARSSGSGVHPVVKSDYYEETKPQKKGWSSAAKGAAIGAGAGAVTGLIVDKKNARGAIIGGVVGAGTGYVIGRQKDKKTGRAQ</sequence>
<evidence type="ECO:0000259" key="2">
    <source>
        <dbReference type="Pfam" id="PF13441"/>
    </source>
</evidence>
<name>A0A2U2PDJ7_9SPHI</name>
<feature type="domain" description="YMGG-like Gly-zipper" evidence="2">
    <location>
        <begin position="106"/>
        <end position="150"/>
    </location>
</feature>
<evidence type="ECO:0000256" key="1">
    <source>
        <dbReference type="SAM" id="MobiDB-lite"/>
    </source>
</evidence>
<dbReference type="AlphaFoldDB" id="A0A2U2PDJ7"/>
<dbReference type="Proteomes" id="UP000245647">
    <property type="component" value="Unassembled WGS sequence"/>
</dbReference>
<dbReference type="OrthoDB" id="773095at2"/>
<dbReference type="PROSITE" id="PS51257">
    <property type="entry name" value="PROKAR_LIPOPROTEIN"/>
    <property type="match status" value="1"/>
</dbReference>
<dbReference type="Pfam" id="PF13441">
    <property type="entry name" value="Gly-zipper_YMGG"/>
    <property type="match status" value="1"/>
</dbReference>
<reference evidence="3 4" key="1">
    <citation type="submission" date="2018-04" db="EMBL/GenBank/DDBJ databases">
        <title>Pedobacter chongqingensis sp. nov., isolated from a rottenly hemp rope.</title>
        <authorList>
            <person name="Cai Y."/>
        </authorList>
    </citation>
    <scope>NUCLEOTIDE SEQUENCE [LARGE SCALE GENOMIC DNA]</scope>
    <source>
        <strain evidence="3 4">FJ4-8</strain>
    </source>
</reference>
<keyword evidence="4" id="KW-1185">Reference proteome</keyword>
<evidence type="ECO:0000313" key="4">
    <source>
        <dbReference type="Proteomes" id="UP000245647"/>
    </source>
</evidence>
<comment type="caution">
    <text evidence="3">The sequence shown here is derived from an EMBL/GenBank/DDBJ whole genome shotgun (WGS) entry which is preliminary data.</text>
</comment>
<dbReference type="EMBL" id="QEAS01000014">
    <property type="protein sequence ID" value="PWG79475.1"/>
    <property type="molecule type" value="Genomic_DNA"/>
</dbReference>
<protein>
    <recommendedName>
        <fullName evidence="2">YMGG-like Gly-zipper domain-containing protein</fullName>
    </recommendedName>
</protein>